<dbReference type="InterPro" id="IPR000792">
    <property type="entry name" value="Tscrpt_reg_LuxR_C"/>
</dbReference>
<feature type="domain" description="HTH luxR-type" evidence="6">
    <location>
        <begin position="144"/>
        <end position="209"/>
    </location>
</feature>
<dbReference type="SMART" id="SM00421">
    <property type="entry name" value="HTH_LUXR"/>
    <property type="match status" value="1"/>
</dbReference>
<evidence type="ECO:0000256" key="2">
    <source>
        <dbReference type="ARBA" id="ARBA00023015"/>
    </source>
</evidence>
<dbReference type="SUPFAM" id="SSF46894">
    <property type="entry name" value="C-terminal effector domain of the bipartite response regulators"/>
    <property type="match status" value="1"/>
</dbReference>
<feature type="domain" description="Response regulatory" evidence="7">
    <location>
        <begin position="6"/>
        <end position="123"/>
    </location>
</feature>
<keyword evidence="1 5" id="KW-0597">Phosphoprotein</keyword>
<dbReference type="CDD" id="cd06170">
    <property type="entry name" value="LuxR_C_like"/>
    <property type="match status" value="1"/>
</dbReference>
<evidence type="ECO:0000259" key="6">
    <source>
        <dbReference type="PROSITE" id="PS50043"/>
    </source>
</evidence>
<dbReference type="SMART" id="SM00448">
    <property type="entry name" value="REC"/>
    <property type="match status" value="1"/>
</dbReference>
<proteinExistence type="predicted"/>
<dbReference type="InterPro" id="IPR001789">
    <property type="entry name" value="Sig_transdc_resp-reg_receiver"/>
</dbReference>
<accession>A0ABW2PK37</accession>
<protein>
    <submittedName>
        <fullName evidence="8">Response regulator</fullName>
    </submittedName>
</protein>
<evidence type="ECO:0000259" key="7">
    <source>
        <dbReference type="PROSITE" id="PS50110"/>
    </source>
</evidence>
<dbReference type="Pfam" id="PF00072">
    <property type="entry name" value="Response_reg"/>
    <property type="match status" value="1"/>
</dbReference>
<dbReference type="EMBL" id="JBHTCE010000001">
    <property type="protein sequence ID" value="MFC7388671.1"/>
    <property type="molecule type" value="Genomic_DNA"/>
</dbReference>
<organism evidence="8 9">
    <name type="scientific">Exiguobacterium aestuarii</name>
    <dbReference type="NCBI Taxonomy" id="273527"/>
    <lineage>
        <taxon>Bacteria</taxon>
        <taxon>Bacillati</taxon>
        <taxon>Bacillota</taxon>
        <taxon>Bacilli</taxon>
        <taxon>Bacillales</taxon>
        <taxon>Bacillales Family XII. Incertae Sedis</taxon>
        <taxon>Exiguobacterium</taxon>
    </lineage>
</organism>
<dbReference type="Proteomes" id="UP001596439">
    <property type="component" value="Unassembled WGS sequence"/>
</dbReference>
<sequence length="215" mass="24426">MMKPIDVLIVDDHELVRRGLKLMFRSNERIRVVSEAGEGAAAIQEAIRTSPDVVLLDITMPNGLDGFLTVQALAEEVPSAKIILLTMHDEEIYIKRALELGVLGYMSKNSDPSQLSEGIESVFEGKRYYATSLTEEQMERIVLQKNNHPLLTRRELEIVRLSTLGYSHNEIGEKLGISPKTVENHKARIMNKLQMKHRHELVQYALKNHLIEMEG</sequence>
<dbReference type="CDD" id="cd17535">
    <property type="entry name" value="REC_NarL-like"/>
    <property type="match status" value="1"/>
</dbReference>
<gene>
    <name evidence="8" type="ORF">ACFQO8_00870</name>
</gene>
<evidence type="ECO:0000256" key="3">
    <source>
        <dbReference type="ARBA" id="ARBA00023125"/>
    </source>
</evidence>
<dbReference type="InterPro" id="IPR016032">
    <property type="entry name" value="Sig_transdc_resp-reg_C-effctor"/>
</dbReference>
<dbReference type="SUPFAM" id="SSF52172">
    <property type="entry name" value="CheY-like"/>
    <property type="match status" value="1"/>
</dbReference>
<dbReference type="Gene3D" id="3.40.50.2300">
    <property type="match status" value="1"/>
</dbReference>
<evidence type="ECO:0000256" key="5">
    <source>
        <dbReference type="PROSITE-ProRule" id="PRU00169"/>
    </source>
</evidence>
<dbReference type="PANTHER" id="PTHR43214">
    <property type="entry name" value="TWO-COMPONENT RESPONSE REGULATOR"/>
    <property type="match status" value="1"/>
</dbReference>
<dbReference type="InterPro" id="IPR058245">
    <property type="entry name" value="NreC/VraR/RcsB-like_REC"/>
</dbReference>
<dbReference type="Pfam" id="PF00196">
    <property type="entry name" value="GerE"/>
    <property type="match status" value="1"/>
</dbReference>
<dbReference type="InterPro" id="IPR011006">
    <property type="entry name" value="CheY-like_superfamily"/>
</dbReference>
<keyword evidence="9" id="KW-1185">Reference proteome</keyword>
<dbReference type="PROSITE" id="PS50043">
    <property type="entry name" value="HTH_LUXR_2"/>
    <property type="match status" value="1"/>
</dbReference>
<dbReference type="PANTHER" id="PTHR43214:SF41">
    <property type="entry name" value="NITRATE_NITRITE RESPONSE REGULATOR PROTEIN NARP"/>
    <property type="match status" value="1"/>
</dbReference>
<comment type="caution">
    <text evidence="8">The sequence shown here is derived from an EMBL/GenBank/DDBJ whole genome shotgun (WGS) entry which is preliminary data.</text>
</comment>
<evidence type="ECO:0000256" key="1">
    <source>
        <dbReference type="ARBA" id="ARBA00022553"/>
    </source>
</evidence>
<evidence type="ECO:0000256" key="4">
    <source>
        <dbReference type="ARBA" id="ARBA00023163"/>
    </source>
</evidence>
<evidence type="ECO:0000313" key="9">
    <source>
        <dbReference type="Proteomes" id="UP001596439"/>
    </source>
</evidence>
<keyword evidence="4" id="KW-0804">Transcription</keyword>
<dbReference type="PROSITE" id="PS50110">
    <property type="entry name" value="RESPONSE_REGULATORY"/>
    <property type="match status" value="1"/>
</dbReference>
<dbReference type="RefSeq" id="WP_251130554.1">
    <property type="nucleotide sequence ID" value="NZ_JANIEL010000003.1"/>
</dbReference>
<feature type="modified residue" description="4-aspartylphosphate" evidence="5">
    <location>
        <position position="57"/>
    </location>
</feature>
<dbReference type="InterPro" id="IPR039420">
    <property type="entry name" value="WalR-like"/>
</dbReference>
<reference evidence="9" key="1">
    <citation type="journal article" date="2019" name="Int. J. Syst. Evol. Microbiol.">
        <title>The Global Catalogue of Microorganisms (GCM) 10K type strain sequencing project: providing services to taxonomists for standard genome sequencing and annotation.</title>
        <authorList>
            <consortium name="The Broad Institute Genomics Platform"/>
            <consortium name="The Broad Institute Genome Sequencing Center for Infectious Disease"/>
            <person name="Wu L."/>
            <person name="Ma J."/>
        </authorList>
    </citation>
    <scope>NUCLEOTIDE SEQUENCE [LARGE SCALE GENOMIC DNA]</scope>
    <source>
        <strain evidence="9">CCUG 55590</strain>
    </source>
</reference>
<dbReference type="PRINTS" id="PR00038">
    <property type="entry name" value="HTHLUXR"/>
</dbReference>
<keyword evidence="3" id="KW-0238">DNA-binding</keyword>
<keyword evidence="2" id="KW-0805">Transcription regulation</keyword>
<evidence type="ECO:0000313" key="8">
    <source>
        <dbReference type="EMBL" id="MFC7388671.1"/>
    </source>
</evidence>
<name>A0ABW2PK37_9BACL</name>